<dbReference type="GeneID" id="114843320"/>
<dbReference type="FunCoup" id="A0A6P7KT14">
    <property type="interactions" value="118"/>
</dbReference>
<accession>A0A6P7KT14</accession>
<dbReference type="GO" id="GO:2000344">
    <property type="term" value="P:positive regulation of acrosome reaction"/>
    <property type="evidence" value="ECO:0007669"/>
    <property type="project" value="TreeGrafter"/>
</dbReference>
<feature type="signal peptide" evidence="17">
    <location>
        <begin position="1"/>
        <end position="26"/>
    </location>
</feature>
<comment type="similarity">
    <text evidence="3">Belongs to the ZP domain family. ZPC subfamily.</text>
</comment>
<evidence type="ECO:0000256" key="10">
    <source>
        <dbReference type="ARBA" id="ARBA00022729"/>
    </source>
</evidence>
<dbReference type="RefSeq" id="XP_028985596.1">
    <property type="nucleotide sequence ID" value="XM_029129763.3"/>
</dbReference>
<dbReference type="InParanoid" id="A0A6P7KT14"/>
<evidence type="ECO:0000256" key="5">
    <source>
        <dbReference type="ARBA" id="ARBA00022475"/>
    </source>
</evidence>
<evidence type="ECO:0000256" key="14">
    <source>
        <dbReference type="ARBA" id="ARBA00023180"/>
    </source>
</evidence>
<feature type="chain" id="PRO_5028131156" description="Zona pellucida sperm-binding protein 3" evidence="17">
    <location>
        <begin position="27"/>
        <end position="495"/>
    </location>
</feature>
<dbReference type="GO" id="GO:0035803">
    <property type="term" value="P:egg coat formation"/>
    <property type="evidence" value="ECO:0007669"/>
    <property type="project" value="TreeGrafter"/>
</dbReference>
<feature type="domain" description="ZP" evidence="18">
    <location>
        <begin position="117"/>
        <end position="365"/>
    </location>
</feature>
<evidence type="ECO:0000256" key="16">
    <source>
        <dbReference type="SAM" id="MobiDB-lite"/>
    </source>
</evidence>
<dbReference type="GO" id="GO:0031012">
    <property type="term" value="C:extracellular matrix"/>
    <property type="evidence" value="ECO:0007669"/>
    <property type="project" value="TreeGrafter"/>
</dbReference>
<dbReference type="PANTHER" id="PTHR11576:SF26">
    <property type="entry name" value="ZONA PELLUCIDA GLYCOPROTEIN 3D TANDEM DUPLICATE 2"/>
    <property type="match status" value="1"/>
</dbReference>
<keyword evidence="13" id="KW-1015">Disulfide bond</keyword>
<comment type="subcellular location">
    <subcellularLocation>
        <location evidence="1">Cell membrane</location>
        <topology evidence="1">Single-pass type I membrane protein</topology>
    </subcellularLocation>
    <subcellularLocation>
        <location evidence="2">Secreted</location>
        <location evidence="2">Extracellular space</location>
        <location evidence="2">Extracellular matrix</location>
    </subcellularLocation>
</comment>
<name>A0A6P7KT14_BETSP</name>
<dbReference type="Gene3D" id="2.60.40.3210">
    <property type="entry name" value="Zona pellucida, ZP-N domain"/>
    <property type="match status" value="1"/>
</dbReference>
<evidence type="ECO:0000313" key="20">
    <source>
        <dbReference type="RefSeq" id="XP_028985596.1"/>
    </source>
</evidence>
<evidence type="ECO:0000256" key="2">
    <source>
        <dbReference type="ARBA" id="ARBA00004498"/>
    </source>
</evidence>
<keyword evidence="12" id="KW-0472">Membrane</keyword>
<dbReference type="SMART" id="SM00241">
    <property type="entry name" value="ZP"/>
    <property type="match status" value="1"/>
</dbReference>
<dbReference type="PROSITE" id="PS51034">
    <property type="entry name" value="ZP_2"/>
    <property type="match status" value="1"/>
</dbReference>
<keyword evidence="11" id="KW-1133">Transmembrane helix</keyword>
<dbReference type="GO" id="GO:0032190">
    <property type="term" value="F:acrosin binding"/>
    <property type="evidence" value="ECO:0007669"/>
    <property type="project" value="TreeGrafter"/>
</dbReference>
<dbReference type="AlphaFoldDB" id="A0A6P7KT14"/>
<dbReference type="CTD" id="555835"/>
<evidence type="ECO:0000256" key="15">
    <source>
        <dbReference type="ARBA" id="ARBA00030824"/>
    </source>
</evidence>
<dbReference type="InterPro" id="IPR055355">
    <property type="entry name" value="ZP-C"/>
</dbReference>
<keyword evidence="19" id="KW-1185">Reference proteome</keyword>
<evidence type="ECO:0000259" key="18">
    <source>
        <dbReference type="PROSITE" id="PS51034"/>
    </source>
</evidence>
<feature type="compositionally biased region" description="Pro residues" evidence="16">
    <location>
        <begin position="426"/>
        <end position="436"/>
    </location>
</feature>
<keyword evidence="7" id="KW-0272">Extracellular matrix</keyword>
<evidence type="ECO:0000313" key="19">
    <source>
        <dbReference type="Proteomes" id="UP000515150"/>
    </source>
</evidence>
<evidence type="ECO:0000256" key="3">
    <source>
        <dbReference type="ARBA" id="ARBA00006735"/>
    </source>
</evidence>
<dbReference type="InterPro" id="IPR042235">
    <property type="entry name" value="ZP-C_dom"/>
</dbReference>
<evidence type="ECO:0000256" key="11">
    <source>
        <dbReference type="ARBA" id="ARBA00022989"/>
    </source>
</evidence>
<gene>
    <name evidence="20" type="primary">zp3d.2</name>
</gene>
<dbReference type="FunFam" id="2.60.40.3210:FF:000001">
    <property type="entry name" value="Zona pellucida sperm-binding protein 3"/>
    <property type="match status" value="1"/>
</dbReference>
<evidence type="ECO:0000256" key="8">
    <source>
        <dbReference type="ARBA" id="ARBA00022685"/>
    </source>
</evidence>
<keyword evidence="6" id="KW-0964">Secreted</keyword>
<keyword evidence="9" id="KW-0812">Transmembrane</keyword>
<evidence type="ECO:0000256" key="12">
    <source>
        <dbReference type="ARBA" id="ARBA00023136"/>
    </source>
</evidence>
<evidence type="ECO:0000256" key="7">
    <source>
        <dbReference type="ARBA" id="ARBA00022530"/>
    </source>
</evidence>
<evidence type="ECO:0000256" key="9">
    <source>
        <dbReference type="ARBA" id="ARBA00022692"/>
    </source>
</evidence>
<evidence type="ECO:0000256" key="13">
    <source>
        <dbReference type="ARBA" id="ARBA00023157"/>
    </source>
</evidence>
<dbReference type="PANTHER" id="PTHR11576">
    <property type="entry name" value="ZONA PELLUCIDA SPERM-BINDING PROTEIN 3"/>
    <property type="match status" value="1"/>
</dbReference>
<dbReference type="FunFam" id="2.60.40.4100:FF:000002">
    <property type="entry name" value="Zona pellucida sperm-binding protein 3"/>
    <property type="match status" value="1"/>
</dbReference>
<dbReference type="Proteomes" id="UP000515150">
    <property type="component" value="Chromosome 16"/>
</dbReference>
<dbReference type="KEGG" id="bspl:114843320"/>
<evidence type="ECO:0000256" key="1">
    <source>
        <dbReference type="ARBA" id="ARBA00004251"/>
    </source>
</evidence>
<keyword evidence="10 17" id="KW-0732">Signal</keyword>
<dbReference type="OrthoDB" id="8902383at2759"/>
<reference evidence="20" key="1">
    <citation type="submission" date="2025-08" db="UniProtKB">
        <authorList>
            <consortium name="RefSeq"/>
        </authorList>
    </citation>
    <scope>IDENTIFICATION</scope>
</reference>
<evidence type="ECO:0000256" key="17">
    <source>
        <dbReference type="SAM" id="SignalP"/>
    </source>
</evidence>
<proteinExistence type="inferred from homology"/>
<dbReference type="Gene3D" id="2.60.40.4100">
    <property type="entry name" value="Zona pellucida, ZP-C domain"/>
    <property type="match status" value="1"/>
</dbReference>
<evidence type="ECO:0000256" key="6">
    <source>
        <dbReference type="ARBA" id="ARBA00022525"/>
    </source>
</evidence>
<evidence type="ECO:0000256" key="4">
    <source>
        <dbReference type="ARBA" id="ARBA00017980"/>
    </source>
</evidence>
<keyword evidence="8" id="KW-0165">Cleavage on pair of basic residues</keyword>
<feature type="region of interest" description="Disordered" evidence="16">
    <location>
        <begin position="417"/>
        <end position="451"/>
    </location>
</feature>
<keyword evidence="14" id="KW-0325">Glycoprotein</keyword>
<dbReference type="Pfam" id="PF00100">
    <property type="entry name" value="Zona_pellucida"/>
    <property type="match status" value="1"/>
</dbReference>
<dbReference type="GO" id="GO:0007339">
    <property type="term" value="P:binding of sperm to zona pellucida"/>
    <property type="evidence" value="ECO:0007669"/>
    <property type="project" value="TreeGrafter"/>
</dbReference>
<dbReference type="InterPro" id="IPR055356">
    <property type="entry name" value="ZP-N"/>
</dbReference>
<organism evidence="19 20">
    <name type="scientific">Betta splendens</name>
    <name type="common">Siamese fighting fish</name>
    <dbReference type="NCBI Taxonomy" id="158456"/>
    <lineage>
        <taxon>Eukaryota</taxon>
        <taxon>Metazoa</taxon>
        <taxon>Chordata</taxon>
        <taxon>Craniata</taxon>
        <taxon>Vertebrata</taxon>
        <taxon>Euteleostomi</taxon>
        <taxon>Actinopterygii</taxon>
        <taxon>Neopterygii</taxon>
        <taxon>Teleostei</taxon>
        <taxon>Neoteleostei</taxon>
        <taxon>Acanthomorphata</taxon>
        <taxon>Anabantaria</taxon>
        <taxon>Anabantiformes</taxon>
        <taxon>Anabantoidei</taxon>
        <taxon>Osphronemidae</taxon>
        <taxon>Betta</taxon>
    </lineage>
</organism>
<sequence length="495" mass="55534">MSPVSPRVAVLARLLRLLLLHTLVLAEVAAQVSESSNQTTRWTRSISRREPRTLPPPFLRLPVFVDSRLPLVAKEHFSPSRGTGHEPLPESMREVLRPVRRQTTRAPGAPAQAVSTVCKLDKMHVQVSRSVLGADTHAQLKLGTCRPSRSTADHVYFEYDVGMCGTKRTIVNNQVTYSNALEYNPPRPQGLIRRTVPFTLPVACYYNRYQYSYKIGYTPEVRMRKIFKMMKNQANFILTPRNARWERLSPSAEFVLGEPMYFEAEASSLSRGERLYVHSCFATPAQSHASKPRFPVVTNFGCMVESKEGRSRFIPYKNNGVRFTVDAFVFKGMTGKQLYMHCTMSVGGSAPSPTAKSCNYDADAGRWVELSGPDSVCTCCDTSCSSRGSAVTEIISSKAWTVEKPTESVRTKIVPTAAAGRDPTPRWAPPPPPPPEASAATPGKMEAERHWDFRDRRVKWRRKDGDMQVKGSAVVEEEPVTQPIRIFEEIFIFDE</sequence>
<dbReference type="InterPro" id="IPR001507">
    <property type="entry name" value="ZP_dom"/>
</dbReference>
<dbReference type="Pfam" id="PF23344">
    <property type="entry name" value="ZP-N"/>
    <property type="match status" value="1"/>
</dbReference>
<protein>
    <recommendedName>
        <fullName evidence="4">Zona pellucida sperm-binding protein 3</fullName>
    </recommendedName>
    <alternativeName>
        <fullName evidence="15">Zona pellucida glycoprotein 3</fullName>
    </alternativeName>
</protein>
<keyword evidence="5" id="KW-1003">Cell membrane</keyword>
<dbReference type="GO" id="GO:0005886">
    <property type="term" value="C:plasma membrane"/>
    <property type="evidence" value="ECO:0007669"/>
    <property type="project" value="UniProtKB-SubCell"/>
</dbReference>